<gene>
    <name evidence="2" type="ORF">BJX67DRAFT_297674</name>
</gene>
<comment type="caution">
    <text evidence="2">The sequence shown here is derived from an EMBL/GenBank/DDBJ whole genome shotgun (WGS) entry which is preliminary data.</text>
</comment>
<dbReference type="PANTHER" id="PTHR43319">
    <property type="entry name" value="BETA-LACTAMASE-RELATED"/>
    <property type="match status" value="1"/>
</dbReference>
<organism evidence="2 3">
    <name type="scientific">Aspergillus lucknowensis</name>
    <dbReference type="NCBI Taxonomy" id="176173"/>
    <lineage>
        <taxon>Eukaryota</taxon>
        <taxon>Fungi</taxon>
        <taxon>Dikarya</taxon>
        <taxon>Ascomycota</taxon>
        <taxon>Pezizomycotina</taxon>
        <taxon>Eurotiomycetes</taxon>
        <taxon>Eurotiomycetidae</taxon>
        <taxon>Eurotiales</taxon>
        <taxon>Aspergillaceae</taxon>
        <taxon>Aspergillus</taxon>
        <taxon>Aspergillus subgen. Nidulantes</taxon>
    </lineage>
</organism>
<dbReference type="InterPro" id="IPR052907">
    <property type="entry name" value="Beta-lactamase/esterase"/>
</dbReference>
<dbReference type="GeneID" id="98141990"/>
<dbReference type="RefSeq" id="XP_070881409.1">
    <property type="nucleotide sequence ID" value="XM_071026918.1"/>
</dbReference>
<evidence type="ECO:0000259" key="1">
    <source>
        <dbReference type="Pfam" id="PF00144"/>
    </source>
</evidence>
<accession>A0ABR4LD27</accession>
<dbReference type="InterPro" id="IPR012338">
    <property type="entry name" value="Beta-lactam/transpept-like"/>
</dbReference>
<keyword evidence="3" id="KW-1185">Reference proteome</keyword>
<dbReference type="PANTHER" id="PTHR43319:SF3">
    <property type="entry name" value="BETA-LACTAMASE-RELATED DOMAIN-CONTAINING PROTEIN"/>
    <property type="match status" value="1"/>
</dbReference>
<dbReference type="Pfam" id="PF00144">
    <property type="entry name" value="Beta-lactamase"/>
    <property type="match status" value="1"/>
</dbReference>
<dbReference type="Gene3D" id="3.40.710.10">
    <property type="entry name" value="DD-peptidase/beta-lactamase superfamily"/>
    <property type="match status" value="1"/>
</dbReference>
<feature type="domain" description="Beta-lactamase-related" evidence="1">
    <location>
        <begin position="16"/>
        <end position="376"/>
    </location>
</feature>
<reference evidence="2 3" key="1">
    <citation type="submission" date="2024-07" db="EMBL/GenBank/DDBJ databases">
        <title>Section-level genome sequencing and comparative genomics of Aspergillus sections Usti and Cavernicolus.</title>
        <authorList>
            <consortium name="Lawrence Berkeley National Laboratory"/>
            <person name="Nybo J.L."/>
            <person name="Vesth T.C."/>
            <person name="Theobald S."/>
            <person name="Frisvad J.C."/>
            <person name="Larsen T.O."/>
            <person name="Kjaerboelling I."/>
            <person name="Rothschild-Mancinelli K."/>
            <person name="Lyhne E.K."/>
            <person name="Kogle M.E."/>
            <person name="Barry K."/>
            <person name="Clum A."/>
            <person name="Na H."/>
            <person name="Ledsgaard L."/>
            <person name="Lin J."/>
            <person name="Lipzen A."/>
            <person name="Kuo A."/>
            <person name="Riley R."/>
            <person name="Mondo S."/>
            <person name="Labutti K."/>
            <person name="Haridas S."/>
            <person name="Pangalinan J."/>
            <person name="Salamov A.A."/>
            <person name="Simmons B.A."/>
            <person name="Magnuson J.K."/>
            <person name="Chen J."/>
            <person name="Drula E."/>
            <person name="Henrissat B."/>
            <person name="Wiebenga A."/>
            <person name="Lubbers R.J."/>
            <person name="Gomes A.C."/>
            <person name="Macurrencykelacurrency M.R."/>
            <person name="Stajich J."/>
            <person name="Grigoriev I.V."/>
            <person name="Mortensen U.H."/>
            <person name="De Vries R.P."/>
            <person name="Baker S.E."/>
            <person name="Andersen M.R."/>
        </authorList>
    </citation>
    <scope>NUCLEOTIDE SEQUENCE [LARGE SCALE GENOMIC DNA]</scope>
    <source>
        <strain evidence="2 3">CBS 449.75</strain>
    </source>
</reference>
<evidence type="ECO:0000313" key="3">
    <source>
        <dbReference type="Proteomes" id="UP001610432"/>
    </source>
</evidence>
<proteinExistence type="predicted"/>
<name>A0ABR4LD27_9EURO</name>
<dbReference type="SUPFAM" id="SSF56601">
    <property type="entry name" value="beta-lactamase/transpeptidase-like"/>
    <property type="match status" value="1"/>
</dbReference>
<evidence type="ECO:0000313" key="2">
    <source>
        <dbReference type="EMBL" id="KAL2862430.1"/>
    </source>
</evidence>
<dbReference type="InterPro" id="IPR001466">
    <property type="entry name" value="Beta-lactam-related"/>
</dbReference>
<dbReference type="EMBL" id="JBFXLQ010000068">
    <property type="protein sequence ID" value="KAL2862430.1"/>
    <property type="molecule type" value="Genomic_DNA"/>
</dbReference>
<dbReference type="Proteomes" id="UP001610432">
    <property type="component" value="Unassembled WGS sequence"/>
</dbReference>
<sequence>MTSIQGHCDPHFAPVRDILAQNLSSEKELGASICVSIHGKPVIDVWGGHATPARDRPWEQDTIVPVWSISKTITALAALLLIDRGQLDPDDPVAKYWPAFDTEDKRPILVRHLLAHTAGLPSWEPEIDFDTLFNVPLATEKLLSQKPWWEPGSVSGYHLISHGHLLNGLIERVAGKPLGEFVREELSLPRGADFHMGITDEKEWARIGELLPAPEIPREALEAAAKAPGGPSIAVRAFMGFRMQAAYSATPEFRRSGIGSIGGFSNAKGFNRILDIITLGGEVDGVRYLKPETVDLIFQTQTEGPDLILGDNLKMGIGFGLANGTVDWMPTGRRVCFWGGWGGSLAVMDLDRGVTFTYAMNRMEQGTLGNSNAHAYIKAVYKVLDGIEQASL</sequence>
<protein>
    <submittedName>
        <fullName evidence="2">Beta-lactamase/transpeptidase-like protein</fullName>
    </submittedName>
</protein>